<dbReference type="GO" id="GO:0005789">
    <property type="term" value="C:endoplasmic reticulum membrane"/>
    <property type="evidence" value="ECO:0007669"/>
    <property type="project" value="TreeGrafter"/>
</dbReference>
<feature type="transmembrane region" description="Helical" evidence="22">
    <location>
        <begin position="70"/>
        <end position="89"/>
    </location>
</feature>
<keyword evidence="8" id="KW-0443">Lipid metabolism</keyword>
<evidence type="ECO:0000256" key="5">
    <source>
        <dbReference type="ARBA" id="ARBA00022598"/>
    </source>
</evidence>
<keyword evidence="4" id="KW-1003">Cell membrane</keyword>
<evidence type="ECO:0000256" key="17">
    <source>
        <dbReference type="ARBA" id="ARBA00046271"/>
    </source>
</evidence>
<dbReference type="PROSITE" id="PS00455">
    <property type="entry name" value="AMP_BINDING"/>
    <property type="match status" value="1"/>
</dbReference>
<keyword evidence="6 22" id="KW-0812">Transmembrane</keyword>
<evidence type="ECO:0000256" key="8">
    <source>
        <dbReference type="ARBA" id="ARBA00022832"/>
    </source>
</evidence>
<reference evidence="24" key="1">
    <citation type="submission" date="2020-11" db="EMBL/GenBank/DDBJ databases">
        <authorList>
            <person name="Tran Van P."/>
        </authorList>
    </citation>
    <scope>NUCLEOTIDE SEQUENCE</scope>
</reference>
<comment type="catalytic activity">
    <reaction evidence="18">
        <text>tetracosanoate + ATP + CoA = tetracosanoyl-CoA + AMP + diphosphate</text>
        <dbReference type="Rhea" id="RHEA:33639"/>
        <dbReference type="ChEBI" id="CHEBI:30616"/>
        <dbReference type="ChEBI" id="CHEBI:31014"/>
        <dbReference type="ChEBI" id="CHEBI:33019"/>
        <dbReference type="ChEBI" id="CHEBI:57287"/>
        <dbReference type="ChEBI" id="CHEBI:65052"/>
        <dbReference type="ChEBI" id="CHEBI:456215"/>
    </reaction>
    <physiologicalReaction direction="left-to-right" evidence="18">
        <dbReference type="Rhea" id="RHEA:33640"/>
    </physiologicalReaction>
</comment>
<evidence type="ECO:0000256" key="7">
    <source>
        <dbReference type="ARBA" id="ARBA00022741"/>
    </source>
</evidence>
<evidence type="ECO:0000313" key="24">
    <source>
        <dbReference type="EMBL" id="CAD7447794.1"/>
    </source>
</evidence>
<keyword evidence="7" id="KW-0547">Nucleotide-binding</keyword>
<dbReference type="AlphaFoldDB" id="A0A7R9F6C0"/>
<dbReference type="GO" id="GO:0005778">
    <property type="term" value="C:peroxisomal membrane"/>
    <property type="evidence" value="ECO:0007669"/>
    <property type="project" value="UniProtKB-SubCell"/>
</dbReference>
<dbReference type="InterPro" id="IPR000873">
    <property type="entry name" value="AMP-dep_synth/lig_dom"/>
</dbReference>
<keyword evidence="13" id="KW-0576">Peroxisome</keyword>
<accession>A0A7R9F6C0</accession>
<keyword evidence="5" id="KW-0436">Ligase</keyword>
<dbReference type="InterPro" id="IPR042099">
    <property type="entry name" value="ANL_N_sf"/>
</dbReference>
<comment type="function">
    <text evidence="19">Acyl-CoA synthetase required for both the import of long chain fatty acids (LCFAs) (C14-C18) and the activation very long chain fatty acids (VLCFAs) (C20-C26) by esterification of the fatty acids into metabolically active CoA-thioesters for subsequent degradation or incorporation into phospholipids. The transport and fatty acyl-CoA synthetase activities are genetically separable and are thus independent activities. Esterifies VLCFAs in the peroxisome matrix. The VLCFAs are actively transported into peroxisomes by a PXA1-PXA2 heterodimeric transporter in the peroxisomal membrane.</text>
</comment>
<feature type="domain" description="AMP-dependent synthetase/ligase" evidence="23">
    <location>
        <begin position="155"/>
        <end position="520"/>
    </location>
</feature>
<evidence type="ECO:0000256" key="18">
    <source>
        <dbReference type="ARBA" id="ARBA00048666"/>
    </source>
</evidence>
<comment type="subcellular location">
    <subcellularLocation>
        <location evidence="1">Cell membrane</location>
        <topology evidence="1">Multi-pass membrane protein</topology>
    </subcellularLocation>
    <subcellularLocation>
        <location evidence="17">Peroxisome membrane</location>
    </subcellularLocation>
</comment>
<keyword evidence="8" id="KW-0276">Fatty acid metabolism</keyword>
<feature type="transmembrane region" description="Helical" evidence="22">
    <location>
        <begin position="95"/>
        <end position="114"/>
    </location>
</feature>
<dbReference type="PANTHER" id="PTHR43107:SF21">
    <property type="entry name" value="FATTY ACID TRANSPORT PROTEIN 1, ISOFORM F-RELATED"/>
    <property type="match status" value="1"/>
</dbReference>
<protein>
    <recommendedName>
        <fullName evidence="20">Very long-chain fatty acid transport protein</fullName>
        <ecNumber evidence="14">6.2.1.3</ecNumber>
    </recommendedName>
    <alternativeName>
        <fullName evidence="16">Long-chain-fatty-acid--CoA ligase</fullName>
    </alternativeName>
    <alternativeName>
        <fullName evidence="21">Very-long-chain acyl-CoA synthetase</fullName>
    </alternativeName>
</protein>
<proteinExistence type="inferred from homology"/>
<evidence type="ECO:0000259" key="23">
    <source>
        <dbReference type="Pfam" id="PF00501"/>
    </source>
</evidence>
<evidence type="ECO:0000256" key="9">
    <source>
        <dbReference type="ARBA" id="ARBA00022840"/>
    </source>
</evidence>
<dbReference type="GO" id="GO:0044539">
    <property type="term" value="P:long-chain fatty acid import into cell"/>
    <property type="evidence" value="ECO:0007669"/>
    <property type="project" value="TreeGrafter"/>
</dbReference>
<comment type="similarity">
    <text evidence="2">Belongs to the ATP-dependent AMP-binding enzyme family.</text>
</comment>
<dbReference type="GO" id="GO:0005324">
    <property type="term" value="F:long-chain fatty acid transmembrane transporter activity"/>
    <property type="evidence" value="ECO:0007669"/>
    <property type="project" value="TreeGrafter"/>
</dbReference>
<gene>
    <name evidence="24" type="ORF">TBIB3V08_LOCUS10097</name>
</gene>
<comment type="catalytic activity">
    <reaction evidence="15">
        <text>a very long-chain fatty acid + ATP + CoA = a very long-chain fatty acyl-CoA + AMP + diphosphate</text>
        <dbReference type="Rhea" id="RHEA:54536"/>
        <dbReference type="ChEBI" id="CHEBI:30616"/>
        <dbReference type="ChEBI" id="CHEBI:33019"/>
        <dbReference type="ChEBI" id="CHEBI:57287"/>
        <dbReference type="ChEBI" id="CHEBI:58950"/>
        <dbReference type="ChEBI" id="CHEBI:138261"/>
        <dbReference type="ChEBI" id="CHEBI:456215"/>
    </reaction>
    <physiologicalReaction direction="left-to-right" evidence="15">
        <dbReference type="Rhea" id="RHEA:54537"/>
    </physiologicalReaction>
</comment>
<dbReference type="GO" id="GO:0005886">
    <property type="term" value="C:plasma membrane"/>
    <property type="evidence" value="ECO:0007669"/>
    <property type="project" value="UniProtKB-SubCell"/>
</dbReference>
<dbReference type="FunFam" id="3.30.300.30:FF:000002">
    <property type="entry name" value="Long-chain fatty acid transport protein 1"/>
    <property type="match status" value="1"/>
</dbReference>
<evidence type="ECO:0000256" key="2">
    <source>
        <dbReference type="ARBA" id="ARBA00006432"/>
    </source>
</evidence>
<dbReference type="InterPro" id="IPR020845">
    <property type="entry name" value="AMP-binding_CS"/>
</dbReference>
<keyword evidence="9" id="KW-0067">ATP-binding</keyword>
<evidence type="ECO:0000256" key="1">
    <source>
        <dbReference type="ARBA" id="ARBA00004651"/>
    </source>
</evidence>
<dbReference type="Gene3D" id="3.30.300.30">
    <property type="match status" value="1"/>
</dbReference>
<evidence type="ECO:0000256" key="13">
    <source>
        <dbReference type="ARBA" id="ARBA00023140"/>
    </source>
</evidence>
<sequence length="736" mass="82877">MCNGNETVNKVKSLESTQVAQNYDDPVPRAEKVGHLLKHQQPLRKEHADAELATMVCDTRTPVRRSVVRATVIAAKVTLVVVCAGLVWFFMGWLFLIQLLLVALVAYLAAGRGFKWFYVAFRTLPRDVRALYSYLGLLWQVRSYQRKNLTVAEIFRQNVAKHPNKECFIFEDTEWTFSQVLYFTLGTWYHVHRVEEYSNKVANVFRNHGYRKGDVVALMMENRPEFVCLWLGLSKLGVIVPLINYNLRQHPLIHSITVARSQALIFGSELLSDIRDVSGSLHNNLALYCWSPDKINQSTLHEVKNLSEILVDASTTPPVLTDTLGYHDRLMYIYTSGTTGLPKAAVITNSRFVFVSAGIGRVLGFRSSDRVYTPLPLYHTAGGAMAVGQALIAGSCVVIRRRFSASAYFTDVCKYKCTVAQYIGEMCRYILAVPPRPEDTDHKLRLVFGNGLRPQIWSEFTKRFNIPRVGEFYGATEGNANIVNVDNKVGAIGFVSRIIPSVYPISIIRVDPNTGEPIRDSKGLCIVCKPGEPGVFIGKIQPNNPTRAFLGYVDEKESLKKIVHDVFQMGDSAFLIHLNVTGDILESDELGYLYFKDRTGDTFRWKGENVSTSEVEAVISNVANYRDTVVYGVEVQGMEGRAGMAAILDPDESLNLRSLAESIRKCLPSYARPLFVRALQRVDVTGTYKLMKKELQKEGFDPTVIKDRLYYLSPSGTYELLTEDVYNQIFSGKIRL</sequence>
<evidence type="ECO:0000256" key="4">
    <source>
        <dbReference type="ARBA" id="ARBA00022475"/>
    </source>
</evidence>
<evidence type="ECO:0000256" key="6">
    <source>
        <dbReference type="ARBA" id="ARBA00022692"/>
    </source>
</evidence>
<evidence type="ECO:0000256" key="22">
    <source>
        <dbReference type="SAM" id="Phobius"/>
    </source>
</evidence>
<dbReference type="GO" id="GO:0005524">
    <property type="term" value="F:ATP binding"/>
    <property type="evidence" value="ECO:0007669"/>
    <property type="project" value="UniProtKB-KW"/>
</dbReference>
<feature type="transmembrane region" description="Helical" evidence="22">
    <location>
        <begin position="227"/>
        <end position="247"/>
    </location>
</feature>
<dbReference type="EMBL" id="OD569239">
    <property type="protein sequence ID" value="CAD7447794.1"/>
    <property type="molecule type" value="Genomic_DNA"/>
</dbReference>
<evidence type="ECO:0000256" key="14">
    <source>
        <dbReference type="ARBA" id="ARBA00026121"/>
    </source>
</evidence>
<evidence type="ECO:0000256" key="12">
    <source>
        <dbReference type="ARBA" id="ARBA00023136"/>
    </source>
</evidence>
<dbReference type="Gene3D" id="3.40.50.12780">
    <property type="entry name" value="N-terminal domain of ligase-like"/>
    <property type="match status" value="1"/>
</dbReference>
<name>A0A7R9F6C0_9NEOP</name>
<evidence type="ECO:0000256" key="19">
    <source>
        <dbReference type="ARBA" id="ARBA00060276"/>
    </source>
</evidence>
<dbReference type="GO" id="GO:0004467">
    <property type="term" value="F:long-chain fatty acid-CoA ligase activity"/>
    <property type="evidence" value="ECO:0007669"/>
    <property type="project" value="UniProtKB-EC"/>
</dbReference>
<keyword evidence="10 22" id="KW-1133">Transmembrane helix</keyword>
<dbReference type="Pfam" id="PF00501">
    <property type="entry name" value="AMP-binding"/>
    <property type="match status" value="1"/>
</dbReference>
<keyword evidence="3" id="KW-0813">Transport</keyword>
<evidence type="ECO:0000256" key="15">
    <source>
        <dbReference type="ARBA" id="ARBA00036527"/>
    </source>
</evidence>
<evidence type="ECO:0000256" key="16">
    <source>
        <dbReference type="ARBA" id="ARBA00041297"/>
    </source>
</evidence>
<dbReference type="EC" id="6.2.1.3" evidence="14"/>
<evidence type="ECO:0000256" key="11">
    <source>
        <dbReference type="ARBA" id="ARBA00023055"/>
    </source>
</evidence>
<evidence type="ECO:0000256" key="21">
    <source>
        <dbReference type="ARBA" id="ARBA00078285"/>
    </source>
</evidence>
<keyword evidence="12 22" id="KW-0472">Membrane</keyword>
<keyword evidence="11" id="KW-0445">Lipid transport</keyword>
<evidence type="ECO:0000256" key="10">
    <source>
        <dbReference type="ARBA" id="ARBA00022989"/>
    </source>
</evidence>
<dbReference type="InterPro" id="IPR045851">
    <property type="entry name" value="AMP-bd_C_sf"/>
</dbReference>
<dbReference type="NCBIfam" id="NF006134">
    <property type="entry name" value="PRK08279.1"/>
    <property type="match status" value="1"/>
</dbReference>
<evidence type="ECO:0000256" key="3">
    <source>
        <dbReference type="ARBA" id="ARBA00022448"/>
    </source>
</evidence>
<dbReference type="FunFam" id="3.40.50.12780:FF:000019">
    <property type="entry name" value="Long-chain fatty acid transporter"/>
    <property type="match status" value="1"/>
</dbReference>
<organism evidence="24">
    <name type="scientific">Timema bartmani</name>
    <dbReference type="NCBI Taxonomy" id="61472"/>
    <lineage>
        <taxon>Eukaryota</taxon>
        <taxon>Metazoa</taxon>
        <taxon>Ecdysozoa</taxon>
        <taxon>Arthropoda</taxon>
        <taxon>Hexapoda</taxon>
        <taxon>Insecta</taxon>
        <taxon>Pterygota</taxon>
        <taxon>Neoptera</taxon>
        <taxon>Polyneoptera</taxon>
        <taxon>Phasmatodea</taxon>
        <taxon>Timematodea</taxon>
        <taxon>Timematoidea</taxon>
        <taxon>Timematidae</taxon>
        <taxon>Timema</taxon>
    </lineage>
</organism>
<dbReference type="SUPFAM" id="SSF56801">
    <property type="entry name" value="Acetyl-CoA synthetase-like"/>
    <property type="match status" value="1"/>
</dbReference>
<evidence type="ECO:0000256" key="20">
    <source>
        <dbReference type="ARBA" id="ARBA00068795"/>
    </source>
</evidence>
<dbReference type="PANTHER" id="PTHR43107">
    <property type="entry name" value="LONG-CHAIN FATTY ACID TRANSPORT PROTEIN"/>
    <property type="match status" value="1"/>
</dbReference>